<organism evidence="11 12">
    <name type="scientific">Citricoccus muralis</name>
    <dbReference type="NCBI Taxonomy" id="169134"/>
    <lineage>
        <taxon>Bacteria</taxon>
        <taxon>Bacillati</taxon>
        <taxon>Actinomycetota</taxon>
        <taxon>Actinomycetes</taxon>
        <taxon>Micrococcales</taxon>
        <taxon>Micrococcaceae</taxon>
        <taxon>Citricoccus</taxon>
    </lineage>
</organism>
<comment type="catalytic activity">
    <reaction evidence="8 9">
        <text>L-2,4-diaminobutanoate + acetyl-CoA = (2S)-4-acetamido-2-aminobutanoate + CoA + H(+)</text>
        <dbReference type="Rhea" id="RHEA:16901"/>
        <dbReference type="ChEBI" id="CHEBI:15378"/>
        <dbReference type="ChEBI" id="CHEBI:57287"/>
        <dbReference type="ChEBI" id="CHEBI:57288"/>
        <dbReference type="ChEBI" id="CHEBI:58761"/>
        <dbReference type="ChEBI" id="CHEBI:58929"/>
        <dbReference type="EC" id="2.3.1.178"/>
    </reaction>
</comment>
<dbReference type="InterPro" id="IPR016181">
    <property type="entry name" value="Acyl_CoA_acyltransferase"/>
</dbReference>
<dbReference type="GO" id="GO:0033816">
    <property type="term" value="F:diaminobutyrate acetyltransferase activity"/>
    <property type="evidence" value="ECO:0007669"/>
    <property type="project" value="UniProtKB-EC"/>
</dbReference>
<reference evidence="11 12" key="1">
    <citation type="submission" date="2023-04" db="EMBL/GenBank/DDBJ databases">
        <title>Funneling lignin-derived compounds into biodiesel using alkali-halophilic Citricoccus sp. P2.</title>
        <authorList>
            <person name="Luo C.-B."/>
        </authorList>
    </citation>
    <scope>NUCLEOTIDE SEQUENCE [LARGE SCALE GENOMIC DNA]</scope>
    <source>
        <strain evidence="11 12">P2</strain>
    </source>
</reference>
<dbReference type="EMBL" id="CP121252">
    <property type="protein sequence ID" value="WFP17969.1"/>
    <property type="molecule type" value="Genomic_DNA"/>
</dbReference>
<accession>A0ABY8HAW2</accession>
<evidence type="ECO:0000256" key="7">
    <source>
        <dbReference type="ARBA" id="ARBA00023315"/>
    </source>
</evidence>
<evidence type="ECO:0000256" key="3">
    <source>
        <dbReference type="ARBA" id="ARBA00010712"/>
    </source>
</evidence>
<dbReference type="Proteomes" id="UP001219037">
    <property type="component" value="Chromosome"/>
</dbReference>
<evidence type="ECO:0000256" key="2">
    <source>
        <dbReference type="ARBA" id="ARBA00004978"/>
    </source>
</evidence>
<dbReference type="InterPro" id="IPR000182">
    <property type="entry name" value="GNAT_dom"/>
</dbReference>
<keyword evidence="7 9" id="KW-0012">Acyltransferase</keyword>
<keyword evidence="12" id="KW-1185">Reference proteome</keyword>
<dbReference type="SUPFAM" id="SSF55729">
    <property type="entry name" value="Acyl-CoA N-acyltransferases (Nat)"/>
    <property type="match status" value="1"/>
</dbReference>
<dbReference type="Pfam" id="PF00583">
    <property type="entry name" value="Acetyltransf_1"/>
    <property type="match status" value="1"/>
</dbReference>
<evidence type="ECO:0000256" key="9">
    <source>
        <dbReference type="RuleBase" id="RU365045"/>
    </source>
</evidence>
<evidence type="ECO:0000256" key="8">
    <source>
        <dbReference type="ARBA" id="ARBA00048924"/>
    </source>
</evidence>
<evidence type="ECO:0000256" key="1">
    <source>
        <dbReference type="ARBA" id="ARBA00003741"/>
    </source>
</evidence>
<dbReference type="EC" id="2.3.1.178" evidence="4 9"/>
<protein>
    <recommendedName>
        <fullName evidence="5 9">L-2,4-diaminobutyric acid acetyltransferase</fullName>
        <shortName evidence="9">DABA acetyltransferase</shortName>
        <ecNumber evidence="4 9">2.3.1.178</ecNumber>
    </recommendedName>
</protein>
<evidence type="ECO:0000256" key="4">
    <source>
        <dbReference type="ARBA" id="ARBA00012355"/>
    </source>
</evidence>
<name>A0ABY8HAW2_9MICC</name>
<gene>
    <name evidence="9 11" type="primary">ectA</name>
    <name evidence="11" type="ORF">P8192_12125</name>
</gene>
<evidence type="ECO:0000256" key="5">
    <source>
        <dbReference type="ARBA" id="ARBA00017935"/>
    </source>
</evidence>
<evidence type="ECO:0000313" key="12">
    <source>
        <dbReference type="Proteomes" id="UP001219037"/>
    </source>
</evidence>
<sequence length="161" mass="17761">MTVNDGAALWTLTRDSQVLDLNSSYYYLLWSRDFGSTSLLAERNGAPIGFVTGYLRPDEPRTLMIWQVAVSESARGVGLASLMLDELVERTGADALETTITDDNEGSKALFASLARRRGADHVVTALFTPEMYPDGHDTEFLHRIEPLFGSDDAHHDAGIR</sequence>
<comment type="similarity">
    <text evidence="3 9">Belongs to the acetyltransferase family. EctA subfamily.</text>
</comment>
<dbReference type="NCBIfam" id="TIGR02406">
    <property type="entry name" value="ectoine_EctA"/>
    <property type="match status" value="1"/>
</dbReference>
<proteinExistence type="inferred from homology"/>
<dbReference type="InterPro" id="IPR012772">
    <property type="entry name" value="Ectoine_EctA"/>
</dbReference>
<dbReference type="Gene3D" id="3.40.630.30">
    <property type="match status" value="1"/>
</dbReference>
<keyword evidence="6 9" id="KW-0808">Transferase</keyword>
<evidence type="ECO:0000256" key="6">
    <source>
        <dbReference type="ARBA" id="ARBA00022679"/>
    </source>
</evidence>
<dbReference type="CDD" id="cd04301">
    <property type="entry name" value="NAT_SF"/>
    <property type="match status" value="1"/>
</dbReference>
<comment type="function">
    <text evidence="1 9">Catalyzes the acetylation of L-2,4-diaminobutyrate (DABA) to gamma-N-acetyl-alpha,gamma-diaminobutyric acid (ADABA) with acetyl coenzyme A.</text>
</comment>
<comment type="pathway">
    <text evidence="2 9">Amine and polyamine biosynthesis; ectoine biosynthesis; L-ectoine from L-aspartate 4-semialdehyde: step 2/3.</text>
</comment>
<evidence type="ECO:0000259" key="10">
    <source>
        <dbReference type="PROSITE" id="PS51186"/>
    </source>
</evidence>
<dbReference type="PROSITE" id="PS51186">
    <property type="entry name" value="GNAT"/>
    <property type="match status" value="1"/>
</dbReference>
<evidence type="ECO:0000313" key="11">
    <source>
        <dbReference type="EMBL" id="WFP17969.1"/>
    </source>
</evidence>
<feature type="domain" description="N-acetyltransferase" evidence="10">
    <location>
        <begin position="1"/>
        <end position="146"/>
    </location>
</feature>